<protein>
    <submittedName>
        <fullName evidence="2">LAME_0H05050g1_1</fullName>
    </submittedName>
</protein>
<evidence type="ECO:0000313" key="2">
    <source>
        <dbReference type="EMBL" id="SCV02766.1"/>
    </source>
</evidence>
<gene>
    <name evidence="2" type="ORF">LAME_0H05050G</name>
</gene>
<dbReference type="Proteomes" id="UP000191144">
    <property type="component" value="Chromosome H"/>
</dbReference>
<keyword evidence="1" id="KW-0175">Coiled coil</keyword>
<organism evidence="2 3">
    <name type="scientific">Lachancea meyersii CBS 8951</name>
    <dbReference type="NCBI Taxonomy" id="1266667"/>
    <lineage>
        <taxon>Eukaryota</taxon>
        <taxon>Fungi</taxon>
        <taxon>Dikarya</taxon>
        <taxon>Ascomycota</taxon>
        <taxon>Saccharomycotina</taxon>
        <taxon>Saccharomycetes</taxon>
        <taxon>Saccharomycetales</taxon>
        <taxon>Saccharomycetaceae</taxon>
        <taxon>Lachancea</taxon>
    </lineage>
</organism>
<evidence type="ECO:0000256" key="1">
    <source>
        <dbReference type="SAM" id="Coils"/>
    </source>
</evidence>
<proteinExistence type="predicted"/>
<evidence type="ECO:0000313" key="3">
    <source>
        <dbReference type="Proteomes" id="UP000191144"/>
    </source>
</evidence>
<reference evidence="3" key="1">
    <citation type="submission" date="2016-03" db="EMBL/GenBank/DDBJ databases">
        <authorList>
            <person name="Devillers Hugo."/>
        </authorList>
    </citation>
    <scope>NUCLEOTIDE SEQUENCE [LARGE SCALE GENOMIC DNA]</scope>
</reference>
<sequence length="254" mass="29061">MSNGDEILEMFFDEQFAPLGYLDLLLSPDQMPIQDLQPVASSLLSRLDLYTDRLTGQLESKIRRLQKPTELLNYTSTDTQIERTTRLQYYLDTLSKSVKDLKEGIANVNTELEEIKSRSEDSTNTIEALQELSLVKCRLFQVSTCLSDLRSIIVASFEGIEDDEIPQTVSLSDFEDSLKVLGDFVSAEFRKSLAEESSASRNGELLDKIQKYDDLRLAFKHLTKFSNAYDAFVNRIREEAEHYLNKKDMDPAFL</sequence>
<name>A0A1G4KEE0_9SACH</name>
<keyword evidence="3" id="KW-1185">Reference proteome</keyword>
<dbReference type="AlphaFoldDB" id="A0A1G4KEE0"/>
<dbReference type="OrthoDB" id="4064682at2759"/>
<dbReference type="EMBL" id="LT598480">
    <property type="protein sequence ID" value="SCV02766.1"/>
    <property type="molecule type" value="Genomic_DNA"/>
</dbReference>
<accession>A0A1G4KEE0</accession>
<feature type="coiled-coil region" evidence="1">
    <location>
        <begin position="91"/>
        <end position="132"/>
    </location>
</feature>
<dbReference type="Gene3D" id="6.10.250.2790">
    <property type="match status" value="1"/>
</dbReference>